<dbReference type="HOGENOM" id="CLU_198307_0_2_9"/>
<evidence type="ECO:0008006" key="3">
    <source>
        <dbReference type="Google" id="ProtNLM"/>
    </source>
</evidence>
<keyword evidence="2" id="KW-1185">Reference proteome</keyword>
<name>B1C8F9_9FIRM</name>
<evidence type="ECO:0000313" key="2">
    <source>
        <dbReference type="Proteomes" id="UP000005178"/>
    </source>
</evidence>
<dbReference type="eggNOG" id="ENOG5033GPS">
    <property type="taxonomic scope" value="Bacteria"/>
</dbReference>
<dbReference type="GeneID" id="98001526"/>
<evidence type="ECO:0000313" key="1">
    <source>
        <dbReference type="EMBL" id="EDS73296.1"/>
    </source>
</evidence>
<protein>
    <recommendedName>
        <fullName evidence="3">CopG family transcriptional regulator</fullName>
    </recommendedName>
</protein>
<gene>
    <name evidence="1" type="ORF">ANASTE_01016</name>
</gene>
<organism evidence="1 2">
    <name type="scientific">Anaerofustis stercorihominis DSM 17244</name>
    <dbReference type="NCBI Taxonomy" id="445971"/>
    <lineage>
        <taxon>Bacteria</taxon>
        <taxon>Bacillati</taxon>
        <taxon>Bacillota</taxon>
        <taxon>Clostridia</taxon>
        <taxon>Eubacteriales</taxon>
        <taxon>Eubacteriaceae</taxon>
        <taxon>Anaerofustis</taxon>
    </lineage>
</organism>
<accession>B1C8F9</accession>
<proteinExistence type="predicted"/>
<dbReference type="AlphaFoldDB" id="B1C8F9"/>
<dbReference type="EMBL" id="ABIL02000005">
    <property type="protein sequence ID" value="EDS73296.1"/>
    <property type="molecule type" value="Genomic_DNA"/>
</dbReference>
<reference evidence="1" key="1">
    <citation type="submission" date="2008-01" db="EMBL/GenBank/DDBJ databases">
        <authorList>
            <person name="Fulton L."/>
            <person name="Clifton S."/>
            <person name="Fulton B."/>
            <person name="Xu J."/>
            <person name="Minx P."/>
            <person name="Pepin K.H."/>
            <person name="Johnson M."/>
            <person name="Thiruvilangam P."/>
            <person name="Bhonagiri V."/>
            <person name="Nash W.E."/>
            <person name="Mardis E.R."/>
            <person name="Wilson R.K."/>
        </authorList>
    </citation>
    <scope>NUCLEOTIDE SEQUENCE [LARGE SCALE GENOMIC DNA]</scope>
    <source>
        <strain evidence="1">DSM 17244</strain>
    </source>
</reference>
<dbReference type="Proteomes" id="UP000005178">
    <property type="component" value="Unassembled WGS sequence"/>
</dbReference>
<sequence>MVSKRGRPTDDPKTLNTRIRLSENDVSMLKYCSDITGKTKSEIIRMGIKKVYEELKK</sequence>
<dbReference type="RefSeq" id="WP_007049460.1">
    <property type="nucleotide sequence ID" value="NZ_DS560015.1"/>
</dbReference>
<comment type="caution">
    <text evidence="1">The sequence shown here is derived from an EMBL/GenBank/DDBJ whole genome shotgun (WGS) entry which is preliminary data.</text>
</comment>
<reference evidence="1" key="2">
    <citation type="submission" date="2013-08" db="EMBL/GenBank/DDBJ databases">
        <title>Draft genome sequence of Anaerofustis stercorihominis (DSM 17244).</title>
        <authorList>
            <person name="Sudarsanam P."/>
            <person name="Ley R."/>
            <person name="Guruge J."/>
            <person name="Turnbaugh P.J."/>
            <person name="Mahowald M."/>
            <person name="Liep D."/>
            <person name="Gordon J."/>
        </authorList>
    </citation>
    <scope>NUCLEOTIDE SEQUENCE</scope>
    <source>
        <strain evidence="1">DSM 17244</strain>
    </source>
</reference>